<dbReference type="EMBL" id="JACEFO010002617">
    <property type="protein sequence ID" value="KAF8653929.1"/>
    <property type="molecule type" value="Genomic_DNA"/>
</dbReference>
<organism evidence="1 2">
    <name type="scientific">Digitaria exilis</name>
    <dbReference type="NCBI Taxonomy" id="1010633"/>
    <lineage>
        <taxon>Eukaryota</taxon>
        <taxon>Viridiplantae</taxon>
        <taxon>Streptophyta</taxon>
        <taxon>Embryophyta</taxon>
        <taxon>Tracheophyta</taxon>
        <taxon>Spermatophyta</taxon>
        <taxon>Magnoliopsida</taxon>
        <taxon>Liliopsida</taxon>
        <taxon>Poales</taxon>
        <taxon>Poaceae</taxon>
        <taxon>PACMAD clade</taxon>
        <taxon>Panicoideae</taxon>
        <taxon>Panicodae</taxon>
        <taxon>Paniceae</taxon>
        <taxon>Anthephorinae</taxon>
        <taxon>Digitaria</taxon>
    </lineage>
</organism>
<dbReference type="OrthoDB" id="681711at2759"/>
<name>A0A835A6I4_9POAL</name>
<gene>
    <name evidence="1" type="ORF">HU200_062066</name>
</gene>
<dbReference type="AlphaFoldDB" id="A0A835A6I4"/>
<evidence type="ECO:0000313" key="2">
    <source>
        <dbReference type="Proteomes" id="UP000636709"/>
    </source>
</evidence>
<protein>
    <recommendedName>
        <fullName evidence="3">F-box domain-containing protein</fullName>
    </recommendedName>
</protein>
<accession>A0A835A6I4</accession>
<proteinExistence type="predicted"/>
<reference evidence="1" key="1">
    <citation type="submission" date="2020-07" db="EMBL/GenBank/DDBJ databases">
        <title>Genome sequence and genetic diversity analysis of an under-domesticated orphan crop, white fonio (Digitaria exilis).</title>
        <authorList>
            <person name="Bennetzen J.L."/>
            <person name="Chen S."/>
            <person name="Ma X."/>
            <person name="Wang X."/>
            <person name="Yssel A.E.J."/>
            <person name="Chaluvadi S.R."/>
            <person name="Johnson M."/>
            <person name="Gangashetty P."/>
            <person name="Hamidou F."/>
            <person name="Sanogo M.D."/>
            <person name="Zwaenepoel A."/>
            <person name="Wallace J."/>
            <person name="Van De Peer Y."/>
            <person name="Van Deynze A."/>
        </authorList>
    </citation>
    <scope>NUCLEOTIDE SEQUENCE</scope>
    <source>
        <tissue evidence="1">Leaves</tissue>
    </source>
</reference>
<dbReference type="Gramene" id="DexiUA01G0014890.1">
    <property type="protein sequence ID" value="DexiUA01G0014890.1:cds"/>
    <property type="gene ID" value="DexiUA01G0014890"/>
</dbReference>
<comment type="caution">
    <text evidence="1">The sequence shown here is derived from an EMBL/GenBank/DDBJ whole genome shotgun (WGS) entry which is preliminary data.</text>
</comment>
<sequence length="200" mass="22307">MAAGNRQRRSSPPATASLPYFPPELIPEVARRLTSLQDFFALRAACRTYRALLTSTSSNLASQAPLLLVPLEYTLSHALFHPNLRRIHGFRFHRTLLADDDYASTDFHSLGGRLAIYVVRGRVGTLSIVNLLTGERTCLSTPPERIHRVLPYGDLVLPYGDLVLPYGDRVLPYGDLVLTWKCSGCAVQYCHLEAADWRVA</sequence>
<dbReference type="Proteomes" id="UP000636709">
    <property type="component" value="Unassembled WGS sequence"/>
</dbReference>
<evidence type="ECO:0008006" key="3">
    <source>
        <dbReference type="Google" id="ProtNLM"/>
    </source>
</evidence>
<evidence type="ECO:0000313" key="1">
    <source>
        <dbReference type="EMBL" id="KAF8653929.1"/>
    </source>
</evidence>
<keyword evidence="2" id="KW-1185">Reference proteome</keyword>